<keyword evidence="2" id="KW-1185">Reference proteome</keyword>
<evidence type="ECO:0000313" key="1">
    <source>
        <dbReference type="EMBL" id="NNU15801.1"/>
    </source>
</evidence>
<organism evidence="1 2">
    <name type="scientific">Parvularcula mediterranea</name>
    <dbReference type="NCBI Taxonomy" id="2732508"/>
    <lineage>
        <taxon>Bacteria</taxon>
        <taxon>Pseudomonadati</taxon>
        <taxon>Pseudomonadota</taxon>
        <taxon>Alphaproteobacteria</taxon>
        <taxon>Parvularculales</taxon>
        <taxon>Parvularculaceae</taxon>
        <taxon>Parvularcula</taxon>
    </lineage>
</organism>
<protein>
    <submittedName>
        <fullName evidence="1">Uncharacterized protein</fullName>
    </submittedName>
</protein>
<proteinExistence type="predicted"/>
<dbReference type="Proteomes" id="UP000536835">
    <property type="component" value="Unassembled WGS sequence"/>
</dbReference>
<gene>
    <name evidence="1" type="ORF">HK107_05635</name>
</gene>
<name>A0A7Y3W526_9PROT</name>
<evidence type="ECO:0000313" key="2">
    <source>
        <dbReference type="Proteomes" id="UP000536835"/>
    </source>
</evidence>
<sequence length="80" mass="8819">MTTPTDDKSKEIVAWNGRDIKGMSDAELLGPDYKDWLKAEKRAVKGTVLGGTEAREAADRVMDRSSALIARVEALRERNG</sequence>
<dbReference type="EMBL" id="JABFCX010000002">
    <property type="protein sequence ID" value="NNU15801.1"/>
    <property type="molecule type" value="Genomic_DNA"/>
</dbReference>
<comment type="caution">
    <text evidence="1">The sequence shown here is derived from an EMBL/GenBank/DDBJ whole genome shotgun (WGS) entry which is preliminary data.</text>
</comment>
<reference evidence="1 2" key="1">
    <citation type="submission" date="2020-05" db="EMBL/GenBank/DDBJ databases">
        <title>Parvularcula mediterraneae sp. nov., isolated from polypropylene straw from shallow seawater of the seashore of Laganas in Zakynthos island, Greece.</title>
        <authorList>
            <person name="Szabo I."/>
            <person name="Al-Omari J."/>
            <person name="Rado J."/>
            <person name="Szerdahelyi G.S."/>
        </authorList>
    </citation>
    <scope>NUCLEOTIDE SEQUENCE [LARGE SCALE GENOMIC DNA]</scope>
    <source>
        <strain evidence="1 2">ZS-1/3</strain>
    </source>
</reference>
<dbReference type="RefSeq" id="WP_173197526.1">
    <property type="nucleotide sequence ID" value="NZ_JABFCX010000002.1"/>
</dbReference>
<accession>A0A7Y3W526</accession>
<dbReference type="AlphaFoldDB" id="A0A7Y3W526"/>